<evidence type="ECO:0000256" key="1">
    <source>
        <dbReference type="SAM" id="Coils"/>
    </source>
</evidence>
<accession>A0A927CVX9</accession>
<comment type="caution">
    <text evidence="2">The sequence shown here is derived from an EMBL/GenBank/DDBJ whole genome shotgun (WGS) entry which is preliminary data.</text>
</comment>
<evidence type="ECO:0000313" key="3">
    <source>
        <dbReference type="Proteomes" id="UP000602076"/>
    </source>
</evidence>
<feature type="coiled-coil region" evidence="1">
    <location>
        <begin position="30"/>
        <end position="93"/>
    </location>
</feature>
<proteinExistence type="predicted"/>
<name>A0A927CVX9_9BACI</name>
<keyword evidence="1" id="KW-0175">Coiled coil</keyword>
<sequence>MAIKFTEQEERKLYAGLYLLYKGITLLDNVNTTLTERMDAENEIAKKEARRFFEKILKVAEARARSDDEYVFTEDEAKHREKVEDEIKEWLEENVFNDKLNTFLSIKV</sequence>
<dbReference type="EMBL" id="JACXSI010000012">
    <property type="protein sequence ID" value="MBD3108056.1"/>
    <property type="molecule type" value="Genomic_DNA"/>
</dbReference>
<dbReference type="Proteomes" id="UP000602076">
    <property type="component" value="Unassembled WGS sequence"/>
</dbReference>
<protein>
    <submittedName>
        <fullName evidence="2">Uncharacterized protein</fullName>
    </submittedName>
</protein>
<gene>
    <name evidence="2" type="ORF">IEO70_06720</name>
</gene>
<dbReference type="RefSeq" id="WP_190997591.1">
    <property type="nucleotide sequence ID" value="NZ_JACXSI010000012.1"/>
</dbReference>
<keyword evidence="3" id="KW-1185">Reference proteome</keyword>
<evidence type="ECO:0000313" key="2">
    <source>
        <dbReference type="EMBL" id="MBD3108056.1"/>
    </source>
</evidence>
<dbReference type="AlphaFoldDB" id="A0A927CVX9"/>
<organism evidence="2 3">
    <name type="scientific">Peribacillus faecalis</name>
    <dbReference type="NCBI Taxonomy" id="2772559"/>
    <lineage>
        <taxon>Bacteria</taxon>
        <taxon>Bacillati</taxon>
        <taxon>Bacillota</taxon>
        <taxon>Bacilli</taxon>
        <taxon>Bacillales</taxon>
        <taxon>Bacillaceae</taxon>
        <taxon>Peribacillus</taxon>
    </lineage>
</organism>
<reference evidence="2" key="1">
    <citation type="submission" date="2020-09" db="EMBL/GenBank/DDBJ databases">
        <title>Bacillus faecalis sp. nov., a moderately halophilic bacterium isolated from cow faeces.</title>
        <authorList>
            <person name="Jiang L."/>
            <person name="Lee J."/>
        </authorList>
    </citation>
    <scope>NUCLEOTIDE SEQUENCE</scope>
    <source>
        <strain evidence="2">AGMB 02131</strain>
    </source>
</reference>